<keyword evidence="7" id="KW-0223">Dioxygenase</keyword>
<dbReference type="EMBL" id="QETA01000001">
    <property type="protein sequence ID" value="PWF24626.1"/>
    <property type="molecule type" value="Genomic_DNA"/>
</dbReference>
<dbReference type="SUPFAM" id="SSF53213">
    <property type="entry name" value="LigB-like"/>
    <property type="match status" value="1"/>
</dbReference>
<feature type="domain" description="Extradiol ring-cleavage dioxygenase class III enzyme subunit B" evidence="6">
    <location>
        <begin position="34"/>
        <end position="237"/>
    </location>
</feature>
<dbReference type="GO" id="GO:0016702">
    <property type="term" value="F:oxidoreductase activity, acting on single donors with incorporation of molecular oxygen, incorporation of two atoms of oxygen"/>
    <property type="evidence" value="ECO:0007669"/>
    <property type="project" value="UniProtKB-ARBA"/>
</dbReference>
<comment type="cofactor">
    <cofactor evidence="1">
        <name>Zn(2+)</name>
        <dbReference type="ChEBI" id="CHEBI:29105"/>
    </cofactor>
</comment>
<accession>A0A2V1K0A6</accession>
<reference evidence="8" key="1">
    <citation type="submission" date="2018-05" db="EMBL/GenBank/DDBJ databases">
        <authorList>
            <person name="Li Y."/>
        </authorList>
    </citation>
    <scope>NUCLEOTIDE SEQUENCE [LARGE SCALE GENOMIC DNA]</scope>
    <source>
        <strain evidence="8">3d-2-2</strain>
    </source>
</reference>
<comment type="similarity">
    <text evidence="2">Belongs to the DODA-type extradiol aromatic ring-opening dioxygenase family.</text>
</comment>
<evidence type="ECO:0000313" key="7">
    <source>
        <dbReference type="EMBL" id="PWF24626.1"/>
    </source>
</evidence>
<keyword evidence="5" id="KW-0560">Oxidoreductase</keyword>
<dbReference type="CDD" id="cd07363">
    <property type="entry name" value="45_DOPA_Dioxygenase"/>
    <property type="match status" value="1"/>
</dbReference>
<gene>
    <name evidence="7" type="ORF">DD235_00010</name>
</gene>
<keyword evidence="4" id="KW-0862">Zinc</keyword>
<evidence type="ECO:0000256" key="4">
    <source>
        <dbReference type="ARBA" id="ARBA00022833"/>
    </source>
</evidence>
<dbReference type="AlphaFoldDB" id="A0A2V1K0A6"/>
<dbReference type="InterPro" id="IPR014436">
    <property type="entry name" value="Extradiol_dOase_DODA"/>
</dbReference>
<name>A0A2V1K0A6_9BURK</name>
<dbReference type="Proteomes" id="UP000245212">
    <property type="component" value="Unassembled WGS sequence"/>
</dbReference>
<organism evidence="7 8">
    <name type="scientific">Corticimicrobacter populi</name>
    <dbReference type="NCBI Taxonomy" id="2175229"/>
    <lineage>
        <taxon>Bacteria</taxon>
        <taxon>Pseudomonadati</taxon>
        <taxon>Pseudomonadota</taxon>
        <taxon>Betaproteobacteria</taxon>
        <taxon>Burkholderiales</taxon>
        <taxon>Alcaligenaceae</taxon>
        <taxon>Corticimicrobacter</taxon>
    </lineage>
</organism>
<keyword evidence="8" id="KW-1185">Reference proteome</keyword>
<protein>
    <submittedName>
        <fullName evidence="7">Dioxygenase</fullName>
    </submittedName>
</protein>
<evidence type="ECO:0000259" key="6">
    <source>
        <dbReference type="Pfam" id="PF02900"/>
    </source>
</evidence>
<dbReference type="GO" id="GO:0008270">
    <property type="term" value="F:zinc ion binding"/>
    <property type="evidence" value="ECO:0007669"/>
    <property type="project" value="InterPro"/>
</dbReference>
<proteinExistence type="inferred from homology"/>
<dbReference type="PANTHER" id="PTHR30096:SF0">
    <property type="entry name" value="4,5-DOPA DIOXYGENASE EXTRADIOL-LIKE PROTEIN"/>
    <property type="match status" value="1"/>
</dbReference>
<dbReference type="Gene3D" id="3.40.830.10">
    <property type="entry name" value="LigB-like"/>
    <property type="match status" value="1"/>
</dbReference>
<evidence type="ECO:0000256" key="3">
    <source>
        <dbReference type="ARBA" id="ARBA00022723"/>
    </source>
</evidence>
<dbReference type="PIRSF" id="PIRSF006157">
    <property type="entry name" value="Doxgns_DODA"/>
    <property type="match status" value="1"/>
</dbReference>
<evidence type="ECO:0000256" key="1">
    <source>
        <dbReference type="ARBA" id="ARBA00001947"/>
    </source>
</evidence>
<dbReference type="InterPro" id="IPR004183">
    <property type="entry name" value="Xdiol_dOase_suB"/>
</dbReference>
<dbReference type="PANTHER" id="PTHR30096">
    <property type="entry name" value="4,5-DOPA DIOXYGENASE EXTRADIOL-LIKE PROTEIN"/>
    <property type="match status" value="1"/>
</dbReference>
<dbReference type="GO" id="GO:0008198">
    <property type="term" value="F:ferrous iron binding"/>
    <property type="evidence" value="ECO:0007669"/>
    <property type="project" value="InterPro"/>
</dbReference>
<dbReference type="Pfam" id="PF02900">
    <property type="entry name" value="LigB"/>
    <property type="match status" value="1"/>
</dbReference>
<sequence>MSNRMPVLFVSHGAPTFALEPGLAGPELTRLGQQLPEPRAIVVISAHWMTRGTVGVTTSAQPATIHDFGGFPAPLYALQYPAAGAPEIAARTLELLQQAGWPTTPDASRGLDHGAWVPLMHLYPDARIPVVQVSLPYPCDADTALRLGKSLAPLRDEGVLLIGSGSLTHNLYEIRHPGSDASEYVREFTDWTRRQVDAHDISALLGYRRLAPAAERAHPTEEHFLPLLVAAGATGDEEPTTIIDGGVDYGVLAMDTYVLGEFSTTAY</sequence>
<evidence type="ECO:0000256" key="2">
    <source>
        <dbReference type="ARBA" id="ARBA00007581"/>
    </source>
</evidence>
<evidence type="ECO:0000256" key="5">
    <source>
        <dbReference type="ARBA" id="ARBA00023002"/>
    </source>
</evidence>
<comment type="caution">
    <text evidence="7">The sequence shown here is derived from an EMBL/GenBank/DDBJ whole genome shotgun (WGS) entry which is preliminary data.</text>
</comment>
<keyword evidence="3" id="KW-0479">Metal-binding</keyword>
<evidence type="ECO:0000313" key="8">
    <source>
        <dbReference type="Proteomes" id="UP000245212"/>
    </source>
</evidence>
<dbReference type="RefSeq" id="WP_109060031.1">
    <property type="nucleotide sequence ID" value="NZ_QETA01000001.1"/>
</dbReference>